<accession>A0AAN8WA42</accession>
<evidence type="ECO:0000313" key="2">
    <source>
        <dbReference type="Proteomes" id="UP001381693"/>
    </source>
</evidence>
<organism evidence="1 2">
    <name type="scientific">Halocaridina rubra</name>
    <name type="common">Hawaiian red shrimp</name>
    <dbReference type="NCBI Taxonomy" id="373956"/>
    <lineage>
        <taxon>Eukaryota</taxon>
        <taxon>Metazoa</taxon>
        <taxon>Ecdysozoa</taxon>
        <taxon>Arthropoda</taxon>
        <taxon>Crustacea</taxon>
        <taxon>Multicrustacea</taxon>
        <taxon>Malacostraca</taxon>
        <taxon>Eumalacostraca</taxon>
        <taxon>Eucarida</taxon>
        <taxon>Decapoda</taxon>
        <taxon>Pleocyemata</taxon>
        <taxon>Caridea</taxon>
        <taxon>Atyoidea</taxon>
        <taxon>Atyidae</taxon>
        <taxon>Halocaridina</taxon>
    </lineage>
</organism>
<reference evidence="1 2" key="1">
    <citation type="submission" date="2023-11" db="EMBL/GenBank/DDBJ databases">
        <title>Halocaridina rubra genome assembly.</title>
        <authorList>
            <person name="Smith C."/>
        </authorList>
    </citation>
    <scope>NUCLEOTIDE SEQUENCE [LARGE SCALE GENOMIC DNA]</scope>
    <source>
        <strain evidence="1">EP-1</strain>
        <tissue evidence="1">Whole</tissue>
    </source>
</reference>
<protein>
    <submittedName>
        <fullName evidence="1">Uncharacterized protein</fullName>
    </submittedName>
</protein>
<keyword evidence="2" id="KW-1185">Reference proteome</keyword>
<comment type="caution">
    <text evidence="1">The sequence shown here is derived from an EMBL/GenBank/DDBJ whole genome shotgun (WGS) entry which is preliminary data.</text>
</comment>
<sequence length="69" mass="7872">MCQQLSTSKGISLPMFFLVSDARDMELDPYNFPVRDPNRLEAVEIDLHLSTDELNFSSLGNLDHTEDEL</sequence>
<dbReference type="Proteomes" id="UP001381693">
    <property type="component" value="Unassembled WGS sequence"/>
</dbReference>
<name>A0AAN8WA42_HALRR</name>
<evidence type="ECO:0000313" key="1">
    <source>
        <dbReference type="EMBL" id="KAK7019435.1"/>
    </source>
</evidence>
<gene>
    <name evidence="1" type="ORF">SK128_011885</name>
</gene>
<dbReference type="AlphaFoldDB" id="A0AAN8WA42"/>
<dbReference type="EMBL" id="JAXCGZ010022993">
    <property type="protein sequence ID" value="KAK7019435.1"/>
    <property type="molecule type" value="Genomic_DNA"/>
</dbReference>
<proteinExistence type="predicted"/>